<evidence type="ECO:0000259" key="6">
    <source>
        <dbReference type="Pfam" id="PF13664"/>
    </source>
</evidence>
<name>A0ABV2CL35_9RHOO</name>
<dbReference type="Proteomes" id="UP001548590">
    <property type="component" value="Unassembled WGS sequence"/>
</dbReference>
<accession>A0ABV2CL35</accession>
<evidence type="ECO:0000256" key="2">
    <source>
        <dbReference type="ARBA" id="ARBA00022692"/>
    </source>
</evidence>
<gene>
    <name evidence="7" type="ORF">ABVT11_02070</name>
</gene>
<proteinExistence type="predicted"/>
<feature type="transmembrane region" description="Helical" evidence="5">
    <location>
        <begin position="122"/>
        <end position="144"/>
    </location>
</feature>
<evidence type="ECO:0000256" key="3">
    <source>
        <dbReference type="ARBA" id="ARBA00022989"/>
    </source>
</evidence>
<dbReference type="InterPro" id="IPR025423">
    <property type="entry name" value="TMEM205-like"/>
</dbReference>
<reference evidence="7 8" key="1">
    <citation type="submission" date="2024-07" db="EMBL/GenBank/DDBJ databases">
        <title>Uliginosibacterium paludis KCTC:42655.</title>
        <authorList>
            <person name="Kim M.K."/>
        </authorList>
    </citation>
    <scope>NUCLEOTIDE SEQUENCE [LARGE SCALE GENOMIC DNA]</scope>
    <source>
        <strain evidence="7 8">KCTC 42655</strain>
    </source>
</reference>
<keyword evidence="2 5" id="KW-0812">Transmembrane</keyword>
<keyword evidence="3 5" id="KW-1133">Transmembrane helix</keyword>
<sequence>MSRLAESLYALAVTVWVGALWAIGYISAPVLFEYAGDRTLAGTLAGHQFAIVAWLGIVCGVYLMIYMLFREGGKALRQPAFWLVLVMWLLVLAGHFGISPIVERLRIDIARDVVQSVVRSRFATWHGIASVLWLIESVLGVALVTQLIRK</sequence>
<comment type="subcellular location">
    <subcellularLocation>
        <location evidence="1">Membrane</location>
    </subcellularLocation>
</comment>
<protein>
    <submittedName>
        <fullName evidence="7">DUF4149 domain-containing protein</fullName>
    </submittedName>
</protein>
<feature type="transmembrane region" description="Helical" evidence="5">
    <location>
        <begin position="7"/>
        <end position="28"/>
    </location>
</feature>
<organism evidence="7 8">
    <name type="scientific">Uliginosibacterium paludis</name>
    <dbReference type="NCBI Taxonomy" id="1615952"/>
    <lineage>
        <taxon>Bacteria</taxon>
        <taxon>Pseudomonadati</taxon>
        <taxon>Pseudomonadota</taxon>
        <taxon>Betaproteobacteria</taxon>
        <taxon>Rhodocyclales</taxon>
        <taxon>Zoogloeaceae</taxon>
        <taxon>Uliginosibacterium</taxon>
    </lineage>
</organism>
<evidence type="ECO:0000313" key="8">
    <source>
        <dbReference type="Proteomes" id="UP001548590"/>
    </source>
</evidence>
<dbReference type="Pfam" id="PF13664">
    <property type="entry name" value="DUF4149"/>
    <property type="match status" value="1"/>
</dbReference>
<feature type="transmembrane region" description="Helical" evidence="5">
    <location>
        <begin position="48"/>
        <end position="69"/>
    </location>
</feature>
<keyword evidence="8" id="KW-1185">Reference proteome</keyword>
<feature type="domain" description="TMEM205-like" evidence="6">
    <location>
        <begin position="11"/>
        <end position="106"/>
    </location>
</feature>
<evidence type="ECO:0000256" key="5">
    <source>
        <dbReference type="SAM" id="Phobius"/>
    </source>
</evidence>
<dbReference type="EMBL" id="JBEWLZ010000001">
    <property type="protein sequence ID" value="MET1488598.1"/>
    <property type="molecule type" value="Genomic_DNA"/>
</dbReference>
<feature type="transmembrane region" description="Helical" evidence="5">
    <location>
        <begin position="81"/>
        <end position="102"/>
    </location>
</feature>
<evidence type="ECO:0000313" key="7">
    <source>
        <dbReference type="EMBL" id="MET1488598.1"/>
    </source>
</evidence>
<evidence type="ECO:0000256" key="4">
    <source>
        <dbReference type="ARBA" id="ARBA00023136"/>
    </source>
</evidence>
<keyword evidence="4 5" id="KW-0472">Membrane</keyword>
<comment type="caution">
    <text evidence="7">The sequence shown here is derived from an EMBL/GenBank/DDBJ whole genome shotgun (WGS) entry which is preliminary data.</text>
</comment>
<evidence type="ECO:0000256" key="1">
    <source>
        <dbReference type="ARBA" id="ARBA00004370"/>
    </source>
</evidence>